<comment type="similarity">
    <text evidence="1 3">Belongs to the UPF0122 family.</text>
</comment>
<evidence type="ECO:0000313" key="4">
    <source>
        <dbReference type="EMBL" id="ADO83154.1"/>
    </source>
</evidence>
<evidence type="ECO:0000256" key="3">
    <source>
        <dbReference type="HAMAP-Rule" id="MF_00245"/>
    </source>
</evidence>
<dbReference type="RefSeq" id="WP_013387821.1">
    <property type="nucleotide sequence ID" value="NC_014632.1"/>
</dbReference>
<dbReference type="Proteomes" id="UP000006875">
    <property type="component" value="Chromosome"/>
</dbReference>
<dbReference type="PANTHER" id="PTHR40083:SF1">
    <property type="entry name" value="UPF0122 PROTEIN YLXM"/>
    <property type="match status" value="1"/>
</dbReference>
<dbReference type="InterPro" id="IPR007394">
    <property type="entry name" value="UPF0122"/>
</dbReference>
<gene>
    <name evidence="4" type="ordered locus">Ilyop_1374</name>
</gene>
<dbReference type="HOGENOM" id="CLU_129218_1_1_0"/>
<organism evidence="4 5">
    <name type="scientific">Ilyobacter polytropus (strain ATCC 51220 / DSM 2926 / LMG 16218 / CuHBu1)</name>
    <dbReference type="NCBI Taxonomy" id="572544"/>
    <lineage>
        <taxon>Bacteria</taxon>
        <taxon>Fusobacteriati</taxon>
        <taxon>Fusobacteriota</taxon>
        <taxon>Fusobacteriia</taxon>
        <taxon>Fusobacteriales</taxon>
        <taxon>Fusobacteriaceae</taxon>
        <taxon>Ilyobacter</taxon>
    </lineage>
</organism>
<dbReference type="SUPFAM" id="SSF88659">
    <property type="entry name" value="Sigma3 and sigma4 domains of RNA polymerase sigma factors"/>
    <property type="match status" value="1"/>
</dbReference>
<dbReference type="KEGG" id="ipo:Ilyop_1374"/>
<reference evidence="4 5" key="1">
    <citation type="journal article" date="2010" name="Stand. Genomic Sci.">
        <title>Complete genome sequence of Ilyobacter polytropus type strain (CuHbu1).</title>
        <authorList>
            <person name="Sikorski J."/>
            <person name="Chertkov O."/>
            <person name="Lapidus A."/>
            <person name="Nolan M."/>
            <person name="Lucas S."/>
            <person name="Del Rio T.G."/>
            <person name="Tice H."/>
            <person name="Cheng J.F."/>
            <person name="Tapia R."/>
            <person name="Han C."/>
            <person name="Goodwin L."/>
            <person name="Pitluck S."/>
            <person name="Liolios K."/>
            <person name="Ivanova N."/>
            <person name="Mavromatis K."/>
            <person name="Mikhailova N."/>
            <person name="Pati A."/>
            <person name="Chen A."/>
            <person name="Palaniappan K."/>
            <person name="Land M."/>
            <person name="Hauser L."/>
            <person name="Chang Y.J."/>
            <person name="Jeffries C.D."/>
            <person name="Brambilla E."/>
            <person name="Yasawong M."/>
            <person name="Rohde M."/>
            <person name="Pukall R."/>
            <person name="Spring S."/>
            <person name="Goker M."/>
            <person name="Woyke T."/>
            <person name="Bristow J."/>
            <person name="Eisen J.A."/>
            <person name="Markowitz V."/>
            <person name="Hugenholtz P."/>
            <person name="Kyrpides N.C."/>
            <person name="Klenk H.P."/>
        </authorList>
    </citation>
    <scope>NUCLEOTIDE SEQUENCE [LARGE SCALE GENOMIC DNA]</scope>
    <source>
        <strain evidence="5">ATCC 51220 / DSM 2926 / LMG 16218 / CuHBu1</strain>
    </source>
</reference>
<sequence length="104" mass="12619">MELSDFLEVSLLMDYYKNLLSDKQKEYMIEHFEQDLSLSEIAKEHDVSRQAVYDNIRRGIKILKDYEKKIGFYKREQEIKKNLLKLREEFTPEKLEEIIESIDL</sequence>
<dbReference type="InterPro" id="IPR054831">
    <property type="entry name" value="UPF0122_fam_protein"/>
</dbReference>
<dbReference type="eggNOG" id="COG2739">
    <property type="taxonomic scope" value="Bacteria"/>
</dbReference>
<name>E3HA26_ILYPC</name>
<dbReference type="HAMAP" id="MF_00245">
    <property type="entry name" value="UPF0122"/>
    <property type="match status" value="1"/>
</dbReference>
<accession>E3HA26</accession>
<dbReference type="AlphaFoldDB" id="E3HA26"/>
<keyword evidence="5" id="KW-1185">Reference proteome</keyword>
<proteinExistence type="inferred from homology"/>
<dbReference type="NCBIfam" id="NF045758">
    <property type="entry name" value="YlxM"/>
    <property type="match status" value="1"/>
</dbReference>
<protein>
    <recommendedName>
        <fullName evidence="3">UPF0122 protein Ilyop_1374</fullName>
    </recommendedName>
</protein>
<dbReference type="InterPro" id="IPR036388">
    <property type="entry name" value="WH-like_DNA-bd_sf"/>
</dbReference>
<dbReference type="Gene3D" id="1.10.10.10">
    <property type="entry name" value="Winged helix-like DNA-binding domain superfamily/Winged helix DNA-binding domain"/>
    <property type="match status" value="1"/>
</dbReference>
<dbReference type="PANTHER" id="PTHR40083">
    <property type="entry name" value="UPF0122 PROTEIN CBO2450/CLC_2298"/>
    <property type="match status" value="1"/>
</dbReference>
<evidence type="ECO:0000313" key="5">
    <source>
        <dbReference type="Proteomes" id="UP000006875"/>
    </source>
</evidence>
<evidence type="ECO:0000256" key="2">
    <source>
        <dbReference type="ARBA" id="ARBA00024764"/>
    </source>
</evidence>
<dbReference type="InterPro" id="IPR013324">
    <property type="entry name" value="RNA_pol_sigma_r3/r4-like"/>
</dbReference>
<dbReference type="EMBL" id="CP002281">
    <property type="protein sequence ID" value="ADO83154.1"/>
    <property type="molecule type" value="Genomic_DNA"/>
</dbReference>
<evidence type="ECO:0000256" key="1">
    <source>
        <dbReference type="ARBA" id="ARBA00008720"/>
    </source>
</evidence>
<comment type="function">
    <text evidence="2 3">Might take part in the signal recognition particle (SRP) pathway. This is inferred from the conservation of its genetic proximity to ftsY/ffh. May be a regulatory protein.</text>
</comment>
<dbReference type="OrthoDB" id="6392at2"/>
<dbReference type="STRING" id="572544.Ilyop_1374"/>
<dbReference type="Pfam" id="PF04297">
    <property type="entry name" value="UPF0122"/>
    <property type="match status" value="1"/>
</dbReference>